<keyword evidence="2" id="KW-1185">Reference proteome</keyword>
<dbReference type="PANTHER" id="PTHR34789:SF1">
    <property type="entry name" value="EXPRESSED PROTEIN"/>
    <property type="match status" value="1"/>
</dbReference>
<proteinExistence type="predicted"/>
<evidence type="ECO:0000313" key="1">
    <source>
        <dbReference type="EMBL" id="KAE8708889.1"/>
    </source>
</evidence>
<name>A0A6A3B1B7_HIBSY</name>
<dbReference type="AlphaFoldDB" id="A0A6A3B1B7"/>
<comment type="caution">
    <text evidence="1">The sequence shown here is derived from an EMBL/GenBank/DDBJ whole genome shotgun (WGS) entry which is preliminary data.</text>
</comment>
<gene>
    <name evidence="1" type="ORF">F3Y22_tig00110332pilonHSYRG00477</name>
</gene>
<reference evidence="1" key="1">
    <citation type="submission" date="2019-09" db="EMBL/GenBank/DDBJ databases">
        <title>Draft genome information of white flower Hibiscus syriacus.</title>
        <authorList>
            <person name="Kim Y.-M."/>
        </authorList>
    </citation>
    <scope>NUCLEOTIDE SEQUENCE [LARGE SCALE GENOMIC DNA]</scope>
    <source>
        <strain evidence="1">YM2019G1</strain>
    </source>
</reference>
<accession>A0A6A3B1B7</accession>
<evidence type="ECO:0000313" key="2">
    <source>
        <dbReference type="Proteomes" id="UP000436088"/>
    </source>
</evidence>
<dbReference type="EMBL" id="VEPZ02000937">
    <property type="protein sequence ID" value="KAE8708889.1"/>
    <property type="molecule type" value="Genomic_DNA"/>
</dbReference>
<sequence>MKKLTNKAWRGVMMERLKVGLRNILCSGVCREVGLTWNPGEIESPTPPLKHGNGSDEKVGAEIAVGSINSQNCMEMAWNASEIPTIPINPKTSDQKNNGGIGGLFGPGPGGFGIPAWGNGIIGGGYGAGVGGPYGGYSRGDVISPSVVCKEKGPCFTKRLACPAKCFSSFSSSGNGYGGGCTVDCKKKCIAYC</sequence>
<protein>
    <submittedName>
        <fullName evidence="1">PAP-specific phosphatase HAL2-like</fullName>
    </submittedName>
</protein>
<dbReference type="PANTHER" id="PTHR34789">
    <property type="entry name" value="EXPRESSED PROTEIN"/>
    <property type="match status" value="1"/>
</dbReference>
<dbReference type="Proteomes" id="UP000436088">
    <property type="component" value="Unassembled WGS sequence"/>
</dbReference>
<organism evidence="1 2">
    <name type="scientific">Hibiscus syriacus</name>
    <name type="common">Rose of Sharon</name>
    <dbReference type="NCBI Taxonomy" id="106335"/>
    <lineage>
        <taxon>Eukaryota</taxon>
        <taxon>Viridiplantae</taxon>
        <taxon>Streptophyta</taxon>
        <taxon>Embryophyta</taxon>
        <taxon>Tracheophyta</taxon>
        <taxon>Spermatophyta</taxon>
        <taxon>Magnoliopsida</taxon>
        <taxon>eudicotyledons</taxon>
        <taxon>Gunneridae</taxon>
        <taxon>Pentapetalae</taxon>
        <taxon>rosids</taxon>
        <taxon>malvids</taxon>
        <taxon>Malvales</taxon>
        <taxon>Malvaceae</taxon>
        <taxon>Malvoideae</taxon>
        <taxon>Hibiscus</taxon>
    </lineage>
</organism>